<proteinExistence type="inferred from homology"/>
<dbReference type="GO" id="GO:0008168">
    <property type="term" value="F:methyltransferase activity"/>
    <property type="evidence" value="ECO:0007669"/>
    <property type="project" value="UniProtKB-KW"/>
</dbReference>
<dbReference type="GeneID" id="79303438"/>
<evidence type="ECO:0000256" key="5">
    <source>
        <dbReference type="HAMAP-Rule" id="MF_00099"/>
    </source>
</evidence>
<reference evidence="11 12" key="1">
    <citation type="journal article" date="2019" name="Int. J. Syst. Evol. Microbiol.">
        <title>The Global Catalogue of Microorganisms (GCM) 10K type strain sequencing project: providing services to taxonomists for standard genome sequencing and annotation.</title>
        <authorList>
            <consortium name="The Broad Institute Genomics Platform"/>
            <consortium name="The Broad Institute Genome Sequencing Center for Infectious Disease"/>
            <person name="Wu L."/>
            <person name="Ma J."/>
        </authorList>
    </citation>
    <scope>NUCLEOTIDE SEQUENCE [LARGE SCALE GENOMIC DNA]</scope>
    <source>
        <strain evidence="11 12">DT72</strain>
    </source>
</reference>
<keyword evidence="12" id="KW-1185">Reference proteome</keyword>
<dbReference type="GO" id="GO:0008984">
    <property type="term" value="F:protein-glutamate methylesterase activity"/>
    <property type="evidence" value="ECO:0007669"/>
    <property type="project" value="UniProtKB-UniRule"/>
</dbReference>
<dbReference type="GO" id="GO:0000160">
    <property type="term" value="P:phosphorelay signal transduction system"/>
    <property type="evidence" value="ECO:0007669"/>
    <property type="project" value="UniProtKB-UniRule"/>
</dbReference>
<dbReference type="PANTHER" id="PTHR42872:SF6">
    <property type="entry name" value="PROTEIN-GLUTAMATE METHYLESTERASE_PROTEIN-GLUTAMINE GLUTAMINASE"/>
    <property type="match status" value="1"/>
</dbReference>
<dbReference type="CDD" id="cd16432">
    <property type="entry name" value="CheB_Rec"/>
    <property type="match status" value="1"/>
</dbReference>
<feature type="modified residue" description="4-aspartylphosphate" evidence="5 7">
    <location>
        <position position="53"/>
    </location>
</feature>
<dbReference type="Pfam" id="PF00072">
    <property type="entry name" value="Response_reg"/>
    <property type="match status" value="1"/>
</dbReference>
<dbReference type="SUPFAM" id="SSF52172">
    <property type="entry name" value="CheY-like"/>
    <property type="match status" value="1"/>
</dbReference>
<name>A0ABD5WMW3_9EURY</name>
<protein>
    <recommendedName>
        <fullName evidence="5">Protein-glutamate methylesterase/protein-glutamine glutaminase</fullName>
        <ecNumber evidence="5">3.1.1.61</ecNumber>
        <ecNumber evidence="5">3.5.1.44</ecNumber>
    </recommendedName>
</protein>
<evidence type="ECO:0000313" key="12">
    <source>
        <dbReference type="Proteomes" id="UP001596407"/>
    </source>
</evidence>
<dbReference type="InterPro" id="IPR035909">
    <property type="entry name" value="CheB_C"/>
</dbReference>
<sequence>MTRAVVVDDSHFMRTVISDILEEGGIEVVAQAGDGEEGVRAVVEHDPDVVTMDVEMPSMDGIEAVEEIMATNPTPVLMLSAHTEDGAEATFEALEKGAVDFLAKPGGEVSTEISAHGDALVEKVRSATRADPESVEEVDDPAGTVDTDHGYVENPTLVVGASTGGPRVVERVLSSLPLEADLRVLVVQHMPDGFTGRFAERLDRRSEYDVCEATNNLRIGGGEAVVAKGDYHMEVAGFGNGRLRLRLQQEEAIHGVRPAIDVTMETAAEKIDGPLTGVVLTGMGSDGAAGIEAIKQAGGATLAQDEDTSSVFGIPARAIETGCVDSVRPADEMAKAILDTIRDNG</sequence>
<feature type="active site" evidence="5 6">
    <location>
        <position position="286"/>
    </location>
</feature>
<dbReference type="InterPro" id="IPR001789">
    <property type="entry name" value="Sig_transdc_resp-reg_receiver"/>
</dbReference>
<feature type="domain" description="CheB-type methylesterase" evidence="10">
    <location>
        <begin position="150"/>
        <end position="344"/>
    </location>
</feature>
<keyword evidence="3 5" id="KW-0378">Hydrolase</keyword>
<evidence type="ECO:0000256" key="8">
    <source>
        <dbReference type="SAM" id="MobiDB-lite"/>
    </source>
</evidence>
<feature type="region of interest" description="Disordered" evidence="8">
    <location>
        <begin position="127"/>
        <end position="151"/>
    </location>
</feature>
<dbReference type="SMART" id="SM00448">
    <property type="entry name" value="REC"/>
    <property type="match status" value="1"/>
</dbReference>
<comment type="catalytic activity">
    <reaction evidence="5">
        <text>L-glutaminyl-[protein] + H2O = L-glutamyl-[protein] + NH4(+)</text>
        <dbReference type="Rhea" id="RHEA:16441"/>
        <dbReference type="Rhea" id="RHEA-COMP:10207"/>
        <dbReference type="Rhea" id="RHEA-COMP:10208"/>
        <dbReference type="ChEBI" id="CHEBI:15377"/>
        <dbReference type="ChEBI" id="CHEBI:28938"/>
        <dbReference type="ChEBI" id="CHEBI:29973"/>
        <dbReference type="ChEBI" id="CHEBI:30011"/>
        <dbReference type="EC" id="3.5.1.44"/>
    </reaction>
</comment>
<evidence type="ECO:0000256" key="6">
    <source>
        <dbReference type="PROSITE-ProRule" id="PRU00050"/>
    </source>
</evidence>
<evidence type="ECO:0000313" key="11">
    <source>
        <dbReference type="EMBL" id="MFC7079986.1"/>
    </source>
</evidence>
<dbReference type="GO" id="GO:0005737">
    <property type="term" value="C:cytoplasm"/>
    <property type="evidence" value="ECO:0007669"/>
    <property type="project" value="UniProtKB-SubCell"/>
</dbReference>
<dbReference type="AlphaFoldDB" id="A0ABD5WMW3"/>
<dbReference type="CDD" id="cd17541">
    <property type="entry name" value="REC_CheB-like"/>
    <property type="match status" value="1"/>
</dbReference>
<comment type="PTM">
    <text evidence="5">Phosphorylated by CheA. Phosphorylation of the N-terminal regulatory domain activates the methylesterase activity.</text>
</comment>
<dbReference type="NCBIfam" id="NF001965">
    <property type="entry name" value="PRK00742.1"/>
    <property type="match status" value="1"/>
</dbReference>
<evidence type="ECO:0000256" key="3">
    <source>
        <dbReference type="ARBA" id="ARBA00022801"/>
    </source>
</evidence>
<evidence type="ECO:0000256" key="2">
    <source>
        <dbReference type="ARBA" id="ARBA00022500"/>
    </source>
</evidence>
<dbReference type="SUPFAM" id="SSF52738">
    <property type="entry name" value="Methylesterase CheB, C-terminal domain"/>
    <property type="match status" value="1"/>
</dbReference>
<comment type="subcellular location">
    <subcellularLocation>
        <location evidence="5">Cytoplasm</location>
    </subcellularLocation>
</comment>
<comment type="domain">
    <text evidence="5">Contains a C-terminal catalytic domain, and an N-terminal region which modulates catalytic activity.</text>
</comment>
<evidence type="ECO:0000256" key="4">
    <source>
        <dbReference type="ARBA" id="ARBA00048267"/>
    </source>
</evidence>
<dbReference type="InterPro" id="IPR011006">
    <property type="entry name" value="CheY-like_superfamily"/>
</dbReference>
<dbReference type="PROSITE" id="PS50110">
    <property type="entry name" value="RESPONSE_REGULATORY"/>
    <property type="match status" value="1"/>
</dbReference>
<organism evidence="11 12">
    <name type="scientific">Halorussus caseinilyticus</name>
    <dbReference type="NCBI Taxonomy" id="3034025"/>
    <lineage>
        <taxon>Archaea</taxon>
        <taxon>Methanobacteriati</taxon>
        <taxon>Methanobacteriota</taxon>
        <taxon>Stenosarchaea group</taxon>
        <taxon>Halobacteria</taxon>
        <taxon>Halobacteriales</taxon>
        <taxon>Haladaptataceae</taxon>
        <taxon>Halorussus</taxon>
    </lineage>
</organism>
<dbReference type="InterPro" id="IPR008248">
    <property type="entry name" value="CheB-like"/>
</dbReference>
<feature type="active site" evidence="5 6">
    <location>
        <position position="162"/>
    </location>
</feature>
<feature type="active site" evidence="5 6">
    <location>
        <position position="189"/>
    </location>
</feature>
<dbReference type="Proteomes" id="UP001596407">
    <property type="component" value="Unassembled WGS sequence"/>
</dbReference>
<accession>A0ABD5WMW3</accession>
<dbReference type="Gene3D" id="3.40.50.180">
    <property type="entry name" value="Methylesterase CheB, C-terminal domain"/>
    <property type="match status" value="1"/>
</dbReference>
<dbReference type="HAMAP" id="MF_00099">
    <property type="entry name" value="CheB_chemtxs"/>
    <property type="match status" value="1"/>
</dbReference>
<comment type="caution">
    <text evidence="11">The sequence shown here is derived from an EMBL/GenBank/DDBJ whole genome shotgun (WGS) entry which is preliminary data.</text>
</comment>
<comment type="similarity">
    <text evidence="5">Belongs to the CheB family.</text>
</comment>
<dbReference type="GO" id="GO:0006935">
    <property type="term" value="P:chemotaxis"/>
    <property type="evidence" value="ECO:0007669"/>
    <property type="project" value="UniProtKB-UniRule"/>
</dbReference>
<comment type="function">
    <text evidence="5">Involved in chemotaxis. Part of a chemotaxis signal transduction system that modulates chemotaxis in response to various stimuli. Catalyzes the demethylation of specific methylglutamate residues introduced into the chemoreceptors (methyl-accepting chemotaxis proteins or MCP) by CheR. Also mediates the irreversible deamidation of specific glutamine residues to glutamic acid.</text>
</comment>
<dbReference type="PANTHER" id="PTHR42872">
    <property type="entry name" value="PROTEIN-GLUTAMATE METHYLESTERASE/PROTEIN-GLUTAMINE GLUTAMINASE"/>
    <property type="match status" value="1"/>
</dbReference>
<gene>
    <name evidence="5 11" type="primary">cheB</name>
    <name evidence="11" type="ORF">ACFQJ6_07505</name>
</gene>
<comment type="catalytic activity">
    <reaction evidence="4 5">
        <text>[protein]-L-glutamate 5-O-methyl ester + H2O = L-glutamyl-[protein] + methanol + H(+)</text>
        <dbReference type="Rhea" id="RHEA:23236"/>
        <dbReference type="Rhea" id="RHEA-COMP:10208"/>
        <dbReference type="Rhea" id="RHEA-COMP:10311"/>
        <dbReference type="ChEBI" id="CHEBI:15377"/>
        <dbReference type="ChEBI" id="CHEBI:15378"/>
        <dbReference type="ChEBI" id="CHEBI:17790"/>
        <dbReference type="ChEBI" id="CHEBI:29973"/>
        <dbReference type="ChEBI" id="CHEBI:82795"/>
        <dbReference type="EC" id="3.1.1.61"/>
    </reaction>
</comment>
<keyword evidence="1 5" id="KW-0963">Cytoplasm</keyword>
<keyword evidence="11" id="KW-0808">Transferase</keyword>
<dbReference type="InterPro" id="IPR000673">
    <property type="entry name" value="Sig_transdc_resp-reg_Me-estase"/>
</dbReference>
<dbReference type="Gene3D" id="3.40.50.2300">
    <property type="match status" value="1"/>
</dbReference>
<dbReference type="RefSeq" id="WP_276278891.1">
    <property type="nucleotide sequence ID" value="NZ_CP119809.1"/>
</dbReference>
<keyword evidence="11" id="KW-0489">Methyltransferase</keyword>
<dbReference type="PIRSF" id="PIRSF000876">
    <property type="entry name" value="RR_chemtxs_CheB"/>
    <property type="match status" value="1"/>
</dbReference>
<dbReference type="EMBL" id="JBHSZH010000005">
    <property type="protein sequence ID" value="MFC7079986.1"/>
    <property type="molecule type" value="Genomic_DNA"/>
</dbReference>
<dbReference type="Pfam" id="PF01339">
    <property type="entry name" value="CheB_methylest"/>
    <property type="match status" value="1"/>
</dbReference>
<keyword evidence="5 7" id="KW-0597">Phosphoprotein</keyword>
<dbReference type="EC" id="3.5.1.44" evidence="5"/>
<dbReference type="GO" id="GO:0032259">
    <property type="term" value="P:methylation"/>
    <property type="evidence" value="ECO:0007669"/>
    <property type="project" value="UniProtKB-KW"/>
</dbReference>
<keyword evidence="2 5" id="KW-0145">Chemotaxis</keyword>
<evidence type="ECO:0000259" key="10">
    <source>
        <dbReference type="PROSITE" id="PS50122"/>
    </source>
</evidence>
<dbReference type="GO" id="GO:0050568">
    <property type="term" value="F:protein-glutamine glutaminase activity"/>
    <property type="evidence" value="ECO:0007669"/>
    <property type="project" value="UniProtKB-UniRule"/>
</dbReference>
<evidence type="ECO:0000256" key="1">
    <source>
        <dbReference type="ARBA" id="ARBA00022490"/>
    </source>
</evidence>
<dbReference type="PROSITE" id="PS50122">
    <property type="entry name" value="CHEB"/>
    <property type="match status" value="1"/>
</dbReference>
<evidence type="ECO:0000256" key="7">
    <source>
        <dbReference type="PROSITE-ProRule" id="PRU00169"/>
    </source>
</evidence>
<feature type="domain" description="Response regulatory" evidence="9">
    <location>
        <begin position="3"/>
        <end position="119"/>
    </location>
</feature>
<dbReference type="EC" id="3.1.1.61" evidence="5"/>
<evidence type="ECO:0000259" key="9">
    <source>
        <dbReference type="PROSITE" id="PS50110"/>
    </source>
</evidence>